<dbReference type="PANTHER" id="PTHR30408:SF12">
    <property type="entry name" value="TYPE I RESTRICTION ENZYME MJAVIII SPECIFICITY SUBUNIT"/>
    <property type="match status" value="1"/>
</dbReference>
<evidence type="ECO:0000256" key="2">
    <source>
        <dbReference type="ARBA" id="ARBA00022747"/>
    </source>
</evidence>
<dbReference type="GO" id="GO:0009307">
    <property type="term" value="P:DNA restriction-modification system"/>
    <property type="evidence" value="ECO:0007669"/>
    <property type="project" value="UniProtKB-KW"/>
</dbReference>
<dbReference type="InterPro" id="IPR052021">
    <property type="entry name" value="Type-I_RS_S_subunit"/>
</dbReference>
<dbReference type="CDD" id="cd17249">
    <property type="entry name" value="RMtype1_S_EcoR124I-TRD2-CR2_like"/>
    <property type="match status" value="1"/>
</dbReference>
<dbReference type="Pfam" id="PF01420">
    <property type="entry name" value="Methylase_S"/>
    <property type="match status" value="2"/>
</dbReference>
<gene>
    <name evidence="5" type="ORF">GKA01_25510</name>
</gene>
<proteinExistence type="inferred from homology"/>
<accession>A0A511BAK1</accession>
<evidence type="ECO:0000313" key="5">
    <source>
        <dbReference type="EMBL" id="GEK97354.1"/>
    </source>
</evidence>
<feature type="domain" description="Type I restriction modification DNA specificity" evidence="4">
    <location>
        <begin position="3"/>
        <end position="174"/>
    </location>
</feature>
<comment type="similarity">
    <text evidence="1">Belongs to the type-I restriction system S methylase family.</text>
</comment>
<dbReference type="InterPro" id="IPR000055">
    <property type="entry name" value="Restrct_endonuc_typeI_TRD"/>
</dbReference>
<protein>
    <recommendedName>
        <fullName evidence="4">Type I restriction modification DNA specificity domain-containing protein</fullName>
    </recommendedName>
</protein>
<keyword evidence="3" id="KW-0238">DNA-binding</keyword>
<reference evidence="5 6" key="1">
    <citation type="submission" date="2019-07" db="EMBL/GenBank/DDBJ databases">
        <title>Whole genome shotgun sequence of Gluconobacter kanchanaburiensis NBRC 103587.</title>
        <authorList>
            <person name="Hosoyama A."/>
            <person name="Uohara A."/>
            <person name="Ohji S."/>
            <person name="Ichikawa N."/>
        </authorList>
    </citation>
    <scope>NUCLEOTIDE SEQUENCE [LARGE SCALE GENOMIC DNA]</scope>
    <source>
        <strain evidence="5 6">NBRC 103587</strain>
    </source>
</reference>
<dbReference type="EMBL" id="BJVA01000023">
    <property type="protein sequence ID" value="GEK97354.1"/>
    <property type="molecule type" value="Genomic_DNA"/>
</dbReference>
<dbReference type="InterPro" id="IPR044946">
    <property type="entry name" value="Restrct_endonuc_typeI_TRD_sf"/>
</dbReference>
<sequence length="352" mass="39195">MTRLVDVADFASGGTPSKTRSEYWNGTIPWLTPKDTADWEGKTTDYVTTQAIGNGTRIVPAGSVFIAVRGMSLHTEIRVIFSNDALAFNQDIKALLPKKETDGRFVYYALSAHKEALLALVESAGHGTGRLPTDQLEAIEIPDFSCEEQRQIVELLGALDDKIDLNRRTNETLEAMARALFRDWFVDFGPIRAKMAGQTPYLAPEIWELFPDRLDDEGKPEGWKIGELQELTTNICNGGTPKRTESTYWKNGNVPWLTSGEVRKQYVLETENYITDEGLRNSSAKWISSGSIVIALYGATAGEVGLTAIKMTTNQAISALMPRDGCKSYIFYIYCVQNSIYQTRPQGQLSRI</sequence>
<dbReference type="OrthoDB" id="512700at2"/>
<dbReference type="SUPFAM" id="SSF116734">
    <property type="entry name" value="DNA methylase specificity domain"/>
    <property type="match status" value="2"/>
</dbReference>
<dbReference type="AlphaFoldDB" id="A0A511BAK1"/>
<dbReference type="Gene3D" id="1.10.287.1120">
    <property type="entry name" value="Bipartite methylase S protein"/>
    <property type="match status" value="1"/>
</dbReference>
<dbReference type="RefSeq" id="WP_146863800.1">
    <property type="nucleotide sequence ID" value="NZ_BARK01000012.1"/>
</dbReference>
<name>A0A511BAK1_9PROT</name>
<keyword evidence="2" id="KW-0680">Restriction system</keyword>
<dbReference type="PANTHER" id="PTHR30408">
    <property type="entry name" value="TYPE-1 RESTRICTION ENZYME ECOKI SPECIFICITY PROTEIN"/>
    <property type="match status" value="1"/>
</dbReference>
<comment type="caution">
    <text evidence="5">The sequence shown here is derived from an EMBL/GenBank/DDBJ whole genome shotgun (WGS) entry which is preliminary data.</text>
</comment>
<organism evidence="5 6">
    <name type="scientific">Gluconobacter kanchanaburiensis NBRC 103587</name>
    <dbReference type="NCBI Taxonomy" id="1307948"/>
    <lineage>
        <taxon>Bacteria</taxon>
        <taxon>Pseudomonadati</taxon>
        <taxon>Pseudomonadota</taxon>
        <taxon>Alphaproteobacteria</taxon>
        <taxon>Acetobacterales</taxon>
        <taxon>Acetobacteraceae</taxon>
        <taxon>Gluconobacter</taxon>
    </lineage>
</organism>
<evidence type="ECO:0000259" key="4">
    <source>
        <dbReference type="Pfam" id="PF01420"/>
    </source>
</evidence>
<keyword evidence="6" id="KW-1185">Reference proteome</keyword>
<dbReference type="GO" id="GO:0003677">
    <property type="term" value="F:DNA binding"/>
    <property type="evidence" value="ECO:0007669"/>
    <property type="project" value="UniProtKB-KW"/>
</dbReference>
<evidence type="ECO:0000313" key="6">
    <source>
        <dbReference type="Proteomes" id="UP000321079"/>
    </source>
</evidence>
<feature type="domain" description="Type I restriction modification DNA specificity" evidence="4">
    <location>
        <begin position="220"/>
        <end position="335"/>
    </location>
</feature>
<dbReference type="Gene3D" id="3.90.220.20">
    <property type="entry name" value="DNA methylase specificity domains"/>
    <property type="match status" value="2"/>
</dbReference>
<evidence type="ECO:0000256" key="1">
    <source>
        <dbReference type="ARBA" id="ARBA00010923"/>
    </source>
</evidence>
<evidence type="ECO:0000256" key="3">
    <source>
        <dbReference type="ARBA" id="ARBA00023125"/>
    </source>
</evidence>
<dbReference type="Proteomes" id="UP000321079">
    <property type="component" value="Unassembled WGS sequence"/>
</dbReference>